<feature type="coiled-coil region" evidence="2">
    <location>
        <begin position="1942"/>
        <end position="1976"/>
    </location>
</feature>
<reference evidence="5" key="1">
    <citation type="submission" date="2015-07" db="EMBL/GenBank/DDBJ databases">
        <authorList>
            <person name="Teixeira M.M."/>
            <person name="Souza R.C."/>
            <person name="Almeida L.G."/>
            <person name="Vicente V.A."/>
            <person name="de Hoog S."/>
            <person name="Bocca A.L."/>
            <person name="de Almeida S.R."/>
            <person name="Vasconcelos A.T."/>
            <person name="Felipe M.S."/>
        </authorList>
    </citation>
    <scope>NUCLEOTIDE SEQUENCE [LARGE SCALE GENOMIC DNA]</scope>
    <source>
        <strain evidence="5">KSF</strain>
    </source>
</reference>
<feature type="compositionally biased region" description="Basic and acidic residues" evidence="3">
    <location>
        <begin position="1365"/>
        <end position="1374"/>
    </location>
</feature>
<feature type="region of interest" description="Disordered" evidence="3">
    <location>
        <begin position="2086"/>
        <end position="2223"/>
    </location>
</feature>
<evidence type="ECO:0000256" key="2">
    <source>
        <dbReference type="SAM" id="Coils"/>
    </source>
</evidence>
<feature type="coiled-coil region" evidence="2">
    <location>
        <begin position="1501"/>
        <end position="1731"/>
    </location>
</feature>
<dbReference type="STRING" id="86049.A0A1C1CSL1"/>
<feature type="compositionally biased region" description="Low complexity" evidence="3">
    <location>
        <begin position="81"/>
        <end position="99"/>
    </location>
</feature>
<feature type="coiled-coil region" evidence="2">
    <location>
        <begin position="1859"/>
        <end position="1886"/>
    </location>
</feature>
<evidence type="ECO:0008006" key="6">
    <source>
        <dbReference type="Google" id="ProtNLM"/>
    </source>
</evidence>
<dbReference type="AlphaFoldDB" id="A0A1C1CSL1"/>
<dbReference type="OrthoDB" id="1293114at2759"/>
<feature type="compositionally biased region" description="Polar residues" evidence="3">
    <location>
        <begin position="2086"/>
        <end position="2099"/>
    </location>
</feature>
<proteinExistence type="predicted"/>
<feature type="compositionally biased region" description="Acidic residues" evidence="3">
    <location>
        <begin position="2199"/>
        <end position="2216"/>
    </location>
</feature>
<name>A0A1C1CSL1_9EURO</name>
<feature type="region of interest" description="Disordered" evidence="3">
    <location>
        <begin position="842"/>
        <end position="1139"/>
    </location>
</feature>
<dbReference type="Proteomes" id="UP000094526">
    <property type="component" value="Unassembled WGS sequence"/>
</dbReference>
<protein>
    <recommendedName>
        <fullName evidence="6">Myosin class II heavy chain</fullName>
    </recommendedName>
</protein>
<feature type="region of interest" description="Disordered" evidence="3">
    <location>
        <begin position="1228"/>
        <end position="1281"/>
    </location>
</feature>
<keyword evidence="5" id="KW-1185">Reference proteome</keyword>
<evidence type="ECO:0000313" key="5">
    <source>
        <dbReference type="Proteomes" id="UP000094526"/>
    </source>
</evidence>
<feature type="compositionally biased region" description="Polar residues" evidence="3">
    <location>
        <begin position="844"/>
        <end position="857"/>
    </location>
</feature>
<gene>
    <name evidence="4" type="ORF">CLCR_07882</name>
</gene>
<feature type="compositionally biased region" description="Basic and acidic residues" evidence="3">
    <location>
        <begin position="156"/>
        <end position="167"/>
    </location>
</feature>
<feature type="region of interest" description="Disordered" evidence="3">
    <location>
        <begin position="1"/>
        <end position="211"/>
    </location>
</feature>
<comment type="caution">
    <text evidence="4">The sequence shown here is derived from an EMBL/GenBank/DDBJ whole genome shotgun (WGS) entry which is preliminary data.</text>
</comment>
<evidence type="ECO:0000313" key="4">
    <source>
        <dbReference type="EMBL" id="OCT51494.1"/>
    </source>
</evidence>
<feature type="region of interest" description="Disordered" evidence="3">
    <location>
        <begin position="275"/>
        <end position="305"/>
    </location>
</feature>
<feature type="region of interest" description="Disordered" evidence="3">
    <location>
        <begin position="1167"/>
        <end position="1212"/>
    </location>
</feature>
<dbReference type="VEuPathDB" id="FungiDB:CLCR_07882"/>
<feature type="compositionally biased region" description="Polar residues" evidence="3">
    <location>
        <begin position="421"/>
        <end position="445"/>
    </location>
</feature>
<keyword evidence="1 2" id="KW-0175">Coiled coil</keyword>
<feature type="compositionally biased region" description="Basic and acidic residues" evidence="3">
    <location>
        <begin position="1026"/>
        <end position="1060"/>
    </location>
</feature>
<feature type="compositionally biased region" description="Polar residues" evidence="3">
    <location>
        <begin position="2111"/>
        <end position="2124"/>
    </location>
</feature>
<feature type="compositionally biased region" description="Basic and acidic residues" evidence="3">
    <location>
        <begin position="1228"/>
        <end position="1238"/>
    </location>
</feature>
<accession>A0A1C1CSL1</accession>
<feature type="compositionally biased region" description="Polar residues" evidence="3">
    <location>
        <begin position="463"/>
        <end position="495"/>
    </location>
</feature>
<feature type="compositionally biased region" description="Basic and acidic residues" evidence="3">
    <location>
        <begin position="17"/>
        <end position="38"/>
    </location>
</feature>
<feature type="coiled-coil region" evidence="2">
    <location>
        <begin position="1765"/>
        <end position="1821"/>
    </location>
</feature>
<dbReference type="VEuPathDB" id="FungiDB:G647_06592"/>
<feature type="compositionally biased region" description="Polar residues" evidence="3">
    <location>
        <begin position="2155"/>
        <end position="2165"/>
    </location>
</feature>
<dbReference type="PANTHER" id="PTHR32083">
    <property type="entry name" value="CILIA AND FLAGELLA-ASSOCIATED PROTEIN 58-RELATED"/>
    <property type="match status" value="1"/>
</dbReference>
<organism evidence="4 5">
    <name type="scientific">Cladophialophora carrionii</name>
    <dbReference type="NCBI Taxonomy" id="86049"/>
    <lineage>
        <taxon>Eukaryota</taxon>
        <taxon>Fungi</taxon>
        <taxon>Dikarya</taxon>
        <taxon>Ascomycota</taxon>
        <taxon>Pezizomycotina</taxon>
        <taxon>Eurotiomycetes</taxon>
        <taxon>Chaetothyriomycetidae</taxon>
        <taxon>Chaetothyriales</taxon>
        <taxon>Herpotrichiellaceae</taxon>
        <taxon>Cladophialophora</taxon>
    </lineage>
</organism>
<dbReference type="GO" id="GO:0005856">
    <property type="term" value="C:cytoskeleton"/>
    <property type="evidence" value="ECO:0007669"/>
    <property type="project" value="TreeGrafter"/>
</dbReference>
<feature type="compositionally biased region" description="Low complexity" evidence="3">
    <location>
        <begin position="451"/>
        <end position="462"/>
    </location>
</feature>
<dbReference type="PANTHER" id="PTHR32083:SF0">
    <property type="entry name" value="CILIA AND FLAGELLA-ASSOCIATED PROTEIN 58"/>
    <property type="match status" value="1"/>
</dbReference>
<sequence>MNLDGLSQFENSPSAGHHTDFHPLRGYHDAFHSLKEHSLSSTPSENDWVSPFTLPPLPTLRRDRDQPDNFRSPEYLRQRDGSGAYYAAAWGSPYATPSPRRTPQPPSDPASHRLDFEDTPLPSSYTRSFLDPGDDIGGNRPRSRRRIHPHTAAVDPAKELRNLRSERPNWLSDSEDSGSETGQKEGENTPTRVAYLDSWGASPADSVSRVPVKHRSTESLATVTPDTFHASGNLLVGSKRLRTPLPPFGQSNMAEQESENFDTPEMQLPALPRRVSPAEDNMKPPESPTLAARPRPTSMHSYQRPKKKVVWKGKACIIALPLTDRETAGLPPLLTREEIQARIQEWIDAGYSVDGFKLTHLAHEGSEGSTGQSRPVYPDPVEVNAEQKLRQFHVHIPDQAEWESWVESLKEEKLRALGVSPSGSEAPPSTRSPFSATMSRVSSTAYPGLTASPPIAPSSSASNPLRATSNPFSPSLMSSAGISPQPASVASSQFNGPPKNMHGYKPSMAHPGFQGRISPYEPILPQPNAFGNGARPNIQPLSSRQNSFSPNHPLHLPNMGEVLSQPMHVRAPTMQFGGDQARSQLLQSRGHVHPQHAAQHTPSPVLPQRVDSLSHTPQFSESSRTPIEIAHPTPKSHRHNLSMALQREIDEAEAALHAKHDSLHAEDTENLDLSLRKDSVIDDTVNEELPILRRPETMTAADERSDIETNPSIAATPMLMDDKNPFVNWQALSDAAKAESKPVPEPTPTTTTKFNVEAKEFDPRAGFLSSNFSFGAPAFMPIRRAPSKPIPPVERGSAKNRFSISRLNADAPAFTPSFVPQAAPKETPFSFSSATFNVDAPVFNPSQSQGTRSNDNVASDADGVSNNTSSIFGNVVIGSGSKATRRATKPGALLATKSRGVQSDVSEPESTDDGRPMAPADRQKRARRHDSDGDRSPVFADSAPFHHRRILSEIVDDVDANGAESESPKKHFDGWAYIPANETRPDENEPVAAQEKAEDTNQAGEAESAFTFANASDAAMFNEARPPLDSDQKMEAEAESEPETREKVEREIETPEKPSDVSRGYSRKPKSSLSALAKPFEFNPGVSGSLASSSTAPPAKARGLEASKYATVPSPPTKHTTSLSSPPADLPHLVEKDHESLNDAEDTVEVFEDDDQSSVEEVVEVIEEKSTDGEADVPPEFSNPKKELGVQPQVEEDEFEMPGPSLRHQDQPVPSFEEIDAVMKHLEDHPELGVERNDTPIQSTPLVDMRLGGNFRSDAPSPSPRRIHDNKSAQSDTSYPPSYGLGIGIHKLNSGRDDVSDWGDALPAPEAAKLQLRSQFFDGHVNDLVDGILENRLGPLERALETIQHSLTLIATQPTRKKDRRSMSTEQKESDADDEDDYDAFEGFSSYRSRSPIARRGERKHDLIRAAVAEAMAAYQPPLPPQPTIDMTEVNGVLQEMRELAQQTGSQNTQNELKTIMEDVISHHPRLRGSRVREDHEAAELKLKPQIDGLESMLKISQEHAAEEARLRRKAEEEINELKLRLRVAEEEASQYRESSEEAQHTLAAFVEEKGSYKNLERDLEGLTLKNTALEHTLEEYRVSSDQWREDIRNERANNKDLKRTLRELHQQLQEQTQSREGLRAKIERLQSQMAQVIHDMHAEQEDWRNKEHGFQSRIAIAQEALEQERRHREKAELELDALDKEHKANLQLKNVLAQAQLDVSRLDELVASLREENRALDTKAFNLDRELTHTKNSKDAELATSVLKVQTELESALAQSQSVRADSDAQITRLQGRLDDAELRLEEQKAKHDSVLAETREAHQRALREADEKKESALGEQHRSHEKMLDELRDRHAREMHDSFDTRTRLEQQFNERLSLGDDKVKHLENKVADLEDRLAITKSAARAAVEAATAKGVNLPTPASSVVASPPQRAATASMSYAKGSEVPEKISPQALRESIMVLQDQLQNREQQIEQLEAELAAADKDAPAKLKERDTEISWLRELLSVRVDDLDEIATALSKADFDRDTVRDAAIRLRANLQMEQQLRERAPGGSLTSSFPSISSLSSYAQSPRALPLAAAAAWGNWRKARDTSIGALSDLATNLGNQTPSKSTVGSPTAFLSGMITPPATSQKTPTSSDTPLQAPPTMRPLAAAAAQARKGGGPEARPLRAYNSQPRALSSRQAEKRPEISPSQTKPEPPQTPTQVKNQPSFDLTADVDEDASPLDEDADPLETAEPLPA</sequence>
<dbReference type="eggNOG" id="ENOG502QRRG">
    <property type="taxonomic scope" value="Eukaryota"/>
</dbReference>
<feature type="region of interest" description="Disordered" evidence="3">
    <location>
        <begin position="1355"/>
        <end position="1381"/>
    </location>
</feature>
<feature type="region of interest" description="Disordered" evidence="3">
    <location>
        <begin position="417"/>
        <end position="502"/>
    </location>
</feature>
<evidence type="ECO:0000256" key="1">
    <source>
        <dbReference type="ARBA" id="ARBA00023054"/>
    </source>
</evidence>
<dbReference type="EMBL" id="LGRB01000009">
    <property type="protein sequence ID" value="OCT51494.1"/>
    <property type="molecule type" value="Genomic_DNA"/>
</dbReference>
<evidence type="ECO:0000256" key="3">
    <source>
        <dbReference type="SAM" id="MobiDB-lite"/>
    </source>
</evidence>